<feature type="compositionally biased region" description="Low complexity" evidence="3">
    <location>
        <begin position="22"/>
        <end position="34"/>
    </location>
</feature>
<feature type="compositionally biased region" description="Acidic residues" evidence="3">
    <location>
        <begin position="42"/>
        <end position="56"/>
    </location>
</feature>
<proteinExistence type="inferred from homology"/>
<dbReference type="PANTHER" id="PTHR31974:SF2">
    <property type="entry name" value="BIOGENESIS OF LYSOSOME-RELATED ORGANELLES COMPLEX 1 SUBUNIT 3"/>
    <property type="match status" value="1"/>
</dbReference>
<organism evidence="4 5">
    <name type="scientific">Callipepla squamata</name>
    <name type="common">Scaled quail</name>
    <dbReference type="NCBI Taxonomy" id="9009"/>
    <lineage>
        <taxon>Eukaryota</taxon>
        <taxon>Metazoa</taxon>
        <taxon>Chordata</taxon>
        <taxon>Craniata</taxon>
        <taxon>Vertebrata</taxon>
        <taxon>Euteleostomi</taxon>
        <taxon>Archelosauria</taxon>
        <taxon>Archosauria</taxon>
        <taxon>Dinosauria</taxon>
        <taxon>Saurischia</taxon>
        <taxon>Theropoda</taxon>
        <taxon>Coelurosauria</taxon>
        <taxon>Aves</taxon>
        <taxon>Neognathae</taxon>
        <taxon>Galloanserae</taxon>
        <taxon>Galliformes</taxon>
        <taxon>Odontophoridae</taxon>
        <taxon>Callipepla</taxon>
    </lineage>
</organism>
<dbReference type="EMBL" id="MCFN01000849">
    <property type="protein sequence ID" value="OXB54826.1"/>
    <property type="molecule type" value="Genomic_DNA"/>
</dbReference>
<protein>
    <recommendedName>
        <fullName evidence="2">Biogenesis of lysosome-related organelles complex 1 subunit 3</fullName>
    </recommendedName>
</protein>
<evidence type="ECO:0000256" key="3">
    <source>
        <dbReference type="SAM" id="MobiDB-lite"/>
    </source>
</evidence>
<feature type="region of interest" description="Disordered" evidence="3">
    <location>
        <begin position="1"/>
        <end position="78"/>
    </location>
</feature>
<keyword evidence="5" id="KW-1185">Reference proteome</keyword>
<evidence type="ECO:0000313" key="4">
    <source>
        <dbReference type="EMBL" id="OXB54826.1"/>
    </source>
</evidence>
<name>A0A226MHP0_CALSU</name>
<reference evidence="4 5" key="1">
    <citation type="submission" date="2016-07" db="EMBL/GenBank/DDBJ databases">
        <title>Disparate Historic Effective Population Sizes Predicted by Modern Levels of Genome Diversity for the Scaled Quail (Callipepla squamata) and the Northern Bobwhite (Colinus virginianus): Inferences from First and Second Generation Draft Genome Assemblies for Sympatric New World Quail.</title>
        <authorList>
            <person name="Oldeschulte D.L."/>
            <person name="Halley Y.A."/>
            <person name="Bhattarai E.K."/>
            <person name="Brashear W.A."/>
            <person name="Hill J."/>
            <person name="Metz R.P."/>
            <person name="Johnson C.D."/>
            <person name="Rollins D."/>
            <person name="Peterson M.J."/>
            <person name="Bickhart D.M."/>
            <person name="Decker J.E."/>
            <person name="Seabury C.M."/>
        </authorList>
    </citation>
    <scope>NUCLEOTIDE SEQUENCE [LARGE SCALE GENOMIC DNA]</scope>
    <source>
        <strain evidence="4 5">Texas</strain>
        <tissue evidence="4">Leg muscle</tissue>
    </source>
</reference>
<dbReference type="AlphaFoldDB" id="A0A226MHP0"/>
<evidence type="ECO:0000313" key="5">
    <source>
        <dbReference type="Proteomes" id="UP000198323"/>
    </source>
</evidence>
<dbReference type="Pfam" id="PF15753">
    <property type="entry name" value="BLOC1S3"/>
    <property type="match status" value="2"/>
</dbReference>
<evidence type="ECO:0000256" key="1">
    <source>
        <dbReference type="ARBA" id="ARBA00008942"/>
    </source>
</evidence>
<sequence>MAAPSSPTLVPGEASESDSEPEPGGSAARSPAAGLKVPGEASETEEEEEEEEEEEDGATRAPLRGAPRGPSLLQQRLGAGEGRLRGAVAEALGRSFSAAARLLDGLGRPLGQARAGAAATAHCLCLVRRDLRAVAATVATVTACRLLPDLRGEL</sequence>
<dbReference type="GO" id="GO:0031083">
    <property type="term" value="C:BLOC-1 complex"/>
    <property type="evidence" value="ECO:0007669"/>
    <property type="project" value="TreeGrafter"/>
</dbReference>
<dbReference type="PANTHER" id="PTHR31974">
    <property type="entry name" value="BIOGENESIS OF LYSOSOME-RELATED ORGANELLES COMPLEX 1 SUBUNIT 3"/>
    <property type="match status" value="1"/>
</dbReference>
<dbReference type="STRING" id="9009.A0A226MHP0"/>
<dbReference type="Proteomes" id="UP000198323">
    <property type="component" value="Unassembled WGS sequence"/>
</dbReference>
<comment type="caution">
    <text evidence="4">The sequence shown here is derived from an EMBL/GenBank/DDBJ whole genome shotgun (WGS) entry which is preliminary data.</text>
</comment>
<accession>A0A226MHP0</accession>
<gene>
    <name evidence="4" type="ORF">ASZ78_003119</name>
</gene>
<evidence type="ECO:0000256" key="2">
    <source>
        <dbReference type="ARBA" id="ARBA00019581"/>
    </source>
</evidence>
<comment type="similarity">
    <text evidence="1">Belongs to the BLOC1S3 family.</text>
</comment>
<dbReference type="InterPro" id="IPR017245">
    <property type="entry name" value="BLOC-1_complex_su-3"/>
</dbReference>